<dbReference type="Proteomes" id="UP000443582">
    <property type="component" value="Unassembled WGS sequence"/>
</dbReference>
<dbReference type="RefSeq" id="WP_115363636.1">
    <property type="nucleotide sequence ID" value="NZ_QDKL01000003.1"/>
</dbReference>
<protein>
    <submittedName>
        <fullName evidence="1">Uncharacterized protein</fullName>
    </submittedName>
</protein>
<gene>
    <name evidence="1" type="ORF">DAY19_14215</name>
</gene>
<accession>A0ABY0IDV3</accession>
<reference evidence="2" key="1">
    <citation type="journal article" date="2019" name="Int. J. Syst. Evol. Microbiol.">
        <title>Halobacteriovorax valvorus sp. nov., a novel prokaryotic predator isolated from coastal seawater of China.</title>
        <authorList>
            <person name="Chen M.-X."/>
        </authorList>
    </citation>
    <scope>NUCLEOTIDE SEQUENCE [LARGE SCALE GENOMIC DNA]</scope>
    <source>
        <strain evidence="2">BL9</strain>
    </source>
</reference>
<comment type="caution">
    <text evidence="1">The sequence shown here is derived from an EMBL/GenBank/DDBJ whole genome shotgun (WGS) entry which is preliminary data.</text>
</comment>
<sequence>MSYFGNSNKGEKIYRGAYNYYRKDNLYAEETFEVYRRPKFHQIYFEGEMLARVMTGELLKVHVAYTVDKEYTPIKVNIVKSLGEQVSKEIFLFDHSNSELKYQFECGDIVKTESIATSPKFFVTTPLSCCSMLFLWSKKFDSVGKNFYSFFSTNNQWTYSGPIINNNIVVERVAQTSENIKIDGSTVTAVQYKLFEKIESNDPKELKETPEMLNIWLSQHQTIPYIIKDNKGTNITIKYLNNLDTI</sequence>
<organism evidence="1 2">
    <name type="scientific">Halobacteriovorax vibrionivorans</name>
    <dbReference type="NCBI Taxonomy" id="2152716"/>
    <lineage>
        <taxon>Bacteria</taxon>
        <taxon>Pseudomonadati</taxon>
        <taxon>Bdellovibrionota</taxon>
        <taxon>Bacteriovoracia</taxon>
        <taxon>Bacteriovoracales</taxon>
        <taxon>Halobacteriovoraceae</taxon>
        <taxon>Halobacteriovorax</taxon>
    </lineage>
</organism>
<evidence type="ECO:0000313" key="1">
    <source>
        <dbReference type="EMBL" id="RZF21130.1"/>
    </source>
</evidence>
<keyword evidence="2" id="KW-1185">Reference proteome</keyword>
<evidence type="ECO:0000313" key="2">
    <source>
        <dbReference type="Proteomes" id="UP000443582"/>
    </source>
</evidence>
<name>A0ABY0IDV3_9BACT</name>
<dbReference type="EMBL" id="QDKL01000003">
    <property type="protein sequence ID" value="RZF21130.1"/>
    <property type="molecule type" value="Genomic_DNA"/>
</dbReference>
<proteinExistence type="predicted"/>